<dbReference type="CDD" id="cd04301">
    <property type="entry name" value="NAT_SF"/>
    <property type="match status" value="1"/>
</dbReference>
<name>A0A094YR50_ALKAL</name>
<dbReference type="PROSITE" id="PS51186">
    <property type="entry name" value="GNAT"/>
    <property type="match status" value="1"/>
</dbReference>
<dbReference type="GO" id="GO:0016747">
    <property type="term" value="F:acyltransferase activity, transferring groups other than amino-acyl groups"/>
    <property type="evidence" value="ECO:0007669"/>
    <property type="project" value="InterPro"/>
</dbReference>
<dbReference type="SUPFAM" id="SSF55729">
    <property type="entry name" value="Acyl-CoA N-acyltransferases (Nat)"/>
    <property type="match status" value="1"/>
</dbReference>
<reference evidence="4 6" key="1">
    <citation type="journal article" date="2014" name="Genome Announc.">
        <title>Draft Genome Sequence of Bacillus alcalophilus AV1934, a Classic Alkaliphile Isolated from Human Feces in 1934.</title>
        <authorList>
            <person name="Attie O."/>
            <person name="Jayaprakash A."/>
            <person name="Shah H."/>
            <person name="Paulsen I.T."/>
            <person name="Morino M."/>
            <person name="Takahashi Y."/>
            <person name="Narumi I."/>
            <person name="Sachidanandam R."/>
            <person name="Satoh K."/>
            <person name="Ito M."/>
            <person name="Krulwich T.A."/>
        </authorList>
    </citation>
    <scope>NUCLEOTIDE SEQUENCE [LARGE SCALE GENOMIC DNA]</scope>
    <source>
        <strain evidence="4 6">AV1934</strain>
    </source>
</reference>
<evidence type="ECO:0000256" key="1">
    <source>
        <dbReference type="ARBA" id="ARBA00022679"/>
    </source>
</evidence>
<dbReference type="InterPro" id="IPR016181">
    <property type="entry name" value="Acyl_CoA_acyltransferase"/>
</dbReference>
<sequence>MNRDTINSKLRDVYFKDIDKSNEYLVKNLCLKPGQEKFIETVEECLEEAQTYSEWHPVAIYYGENVIGFAMYGSFGEQRDTWIDRIMIDQKYQGKGLGKITMLKLIDIVAERYGVKIIYLSIIEENEIAYRLYKSIGFEYINEKDQNGELIFKYTVL</sequence>
<evidence type="ECO:0000313" key="7">
    <source>
        <dbReference type="Proteomes" id="UP000297014"/>
    </source>
</evidence>
<keyword evidence="6" id="KW-1185">Reference proteome</keyword>
<organism evidence="4 6">
    <name type="scientific">Alkalihalobacillus alcalophilus ATCC 27647 = CGMCC 1.3604</name>
    <dbReference type="NCBI Taxonomy" id="1218173"/>
    <lineage>
        <taxon>Bacteria</taxon>
        <taxon>Bacillati</taxon>
        <taxon>Bacillota</taxon>
        <taxon>Bacilli</taxon>
        <taxon>Bacillales</taxon>
        <taxon>Bacillaceae</taxon>
        <taxon>Alkalihalobacillus</taxon>
    </lineage>
</organism>
<gene>
    <name evidence="5" type="ORF">AJ85_19615</name>
    <name evidence="4" type="ORF">BALCAV_0219230</name>
</gene>
<accession>A0A094YR50</accession>
<dbReference type="STRING" id="1218173.BALCAV_0219230"/>
<evidence type="ECO:0000256" key="2">
    <source>
        <dbReference type="ARBA" id="ARBA00023315"/>
    </source>
</evidence>
<comment type="caution">
    <text evidence="4">The sequence shown here is derived from an EMBL/GenBank/DDBJ whole genome shotgun (WGS) entry which is preliminary data.</text>
</comment>
<evidence type="ECO:0000313" key="5">
    <source>
        <dbReference type="EMBL" id="THG89089.1"/>
    </source>
</evidence>
<dbReference type="Gene3D" id="1.10.287.900">
    <property type="entry name" value="The crystal structure of the spermine/spermidine acetyltransferase from enterococcus faecali"/>
    <property type="match status" value="1"/>
</dbReference>
<protein>
    <submittedName>
        <fullName evidence="4">Diamine acetyltransferase</fullName>
    </submittedName>
</protein>
<dbReference type="AlphaFoldDB" id="A0A094YR50"/>
<dbReference type="EMBL" id="JALP01000265">
    <property type="protein sequence ID" value="THG89089.1"/>
    <property type="molecule type" value="Genomic_DNA"/>
</dbReference>
<dbReference type="Proteomes" id="UP000297014">
    <property type="component" value="Unassembled WGS sequence"/>
</dbReference>
<evidence type="ECO:0000313" key="4">
    <source>
        <dbReference type="EMBL" id="KGA95947.1"/>
    </source>
</evidence>
<reference evidence="5 7" key="2">
    <citation type="submission" date="2014-01" db="EMBL/GenBank/DDBJ databases">
        <title>Draft genome sequencing of Bacillus alcalophilus CGMCC 1.3604.</title>
        <authorList>
            <person name="Yang J."/>
            <person name="Diao L."/>
            <person name="Yang S."/>
        </authorList>
    </citation>
    <scope>NUCLEOTIDE SEQUENCE [LARGE SCALE GENOMIC DNA]</scope>
    <source>
        <strain evidence="5 7">CGMCC 1.3604</strain>
    </source>
</reference>
<dbReference type="PANTHER" id="PTHR43420">
    <property type="entry name" value="ACETYLTRANSFERASE"/>
    <property type="match status" value="1"/>
</dbReference>
<dbReference type="PANTHER" id="PTHR43420:SF47">
    <property type="entry name" value="N-ACETYLTRANSFERASE DOMAIN-CONTAINING PROTEIN"/>
    <property type="match status" value="1"/>
</dbReference>
<keyword evidence="1 4" id="KW-0808">Transferase</keyword>
<evidence type="ECO:0000313" key="6">
    <source>
        <dbReference type="Proteomes" id="UP000002754"/>
    </source>
</evidence>
<dbReference type="InterPro" id="IPR050680">
    <property type="entry name" value="YpeA/RimI_acetyltransf"/>
</dbReference>
<dbReference type="Pfam" id="PF00583">
    <property type="entry name" value="Acetyltransf_1"/>
    <property type="match status" value="1"/>
</dbReference>
<evidence type="ECO:0000259" key="3">
    <source>
        <dbReference type="PROSITE" id="PS51186"/>
    </source>
</evidence>
<dbReference type="eggNOG" id="COG1670">
    <property type="taxonomic scope" value="Bacteria"/>
</dbReference>
<proteinExistence type="predicted"/>
<dbReference type="RefSeq" id="WP_003323580.1">
    <property type="nucleotide sequence ID" value="NZ_ALPT02000091.1"/>
</dbReference>
<dbReference type="EMBL" id="ALPT02000091">
    <property type="protein sequence ID" value="KGA95947.1"/>
    <property type="molecule type" value="Genomic_DNA"/>
</dbReference>
<dbReference type="Proteomes" id="UP000002754">
    <property type="component" value="Unassembled WGS sequence"/>
</dbReference>
<dbReference type="Gene3D" id="3.40.630.30">
    <property type="match status" value="1"/>
</dbReference>
<dbReference type="OrthoDB" id="9127144at2"/>
<feature type="domain" description="N-acetyltransferase" evidence="3">
    <location>
        <begin position="8"/>
        <end position="157"/>
    </location>
</feature>
<keyword evidence="2" id="KW-0012">Acyltransferase</keyword>
<dbReference type="InterPro" id="IPR027455">
    <property type="entry name" value="Sper_AcTfrase_N"/>
</dbReference>
<dbReference type="InterPro" id="IPR000182">
    <property type="entry name" value="GNAT_dom"/>
</dbReference>